<dbReference type="VEuPathDB" id="FungiDB:PV06_00327"/>
<dbReference type="PANTHER" id="PTHR42978">
    <property type="entry name" value="QUORUM-QUENCHING LACTONASE YTNP-RELATED-RELATED"/>
    <property type="match status" value="1"/>
</dbReference>
<keyword evidence="8" id="KW-1185">Reference proteome</keyword>
<dbReference type="CDD" id="cd07729">
    <property type="entry name" value="AHL_lactonase_MBL-fold"/>
    <property type="match status" value="1"/>
</dbReference>
<dbReference type="SMART" id="SM00849">
    <property type="entry name" value="Lactamase_B"/>
    <property type="match status" value="1"/>
</dbReference>
<dbReference type="Gene3D" id="3.60.15.10">
    <property type="entry name" value="Ribonuclease Z/Hydroxyacylglutathione hydrolase-like"/>
    <property type="match status" value="1"/>
</dbReference>
<gene>
    <name evidence="7" type="ORF">PV06_00327</name>
</gene>
<name>A0A0D2DX24_9EURO</name>
<evidence type="ECO:0000256" key="4">
    <source>
        <dbReference type="ARBA" id="ARBA00022801"/>
    </source>
</evidence>
<accession>A0A0D2DX24</accession>
<dbReference type="Proteomes" id="UP000053342">
    <property type="component" value="Unassembled WGS sequence"/>
</dbReference>
<comment type="similarity">
    <text evidence="2">Belongs to the metallo-beta-lactamase superfamily.</text>
</comment>
<evidence type="ECO:0000259" key="6">
    <source>
        <dbReference type="SMART" id="SM00849"/>
    </source>
</evidence>
<evidence type="ECO:0000256" key="5">
    <source>
        <dbReference type="ARBA" id="ARBA00022833"/>
    </source>
</evidence>
<dbReference type="GO" id="GO:0016787">
    <property type="term" value="F:hydrolase activity"/>
    <property type="evidence" value="ECO:0007669"/>
    <property type="project" value="UniProtKB-KW"/>
</dbReference>
<evidence type="ECO:0000313" key="7">
    <source>
        <dbReference type="EMBL" id="KIW47653.1"/>
    </source>
</evidence>
<sequence>MSSKDSLSISTDNSHQLLNLGTIEIDANYVLAGHPNAGSASNPNPKHERIDLVLIAVLIEHPKAGLILFETGCHDDMKEQWGPMYDVSPRKNYTSHNTLPEQIAATGHDIKDVTAVLMGHLHADHSGGLMHFIDTDVPIYVHDEELHTALWSLFTKADRGPYQASYLTPRLNWQTFDGKVTEIFQGLSLHHCPGHTAGLCCLQVDLKDAGTFIFTGDQFHVKENYTLRQPQGFLGRDRTTWLQSLTYIERLERLLDAKIVYGHDSECFYEMKQLPQFYT</sequence>
<organism evidence="7 8">
    <name type="scientific">Exophiala oligosperma</name>
    <dbReference type="NCBI Taxonomy" id="215243"/>
    <lineage>
        <taxon>Eukaryota</taxon>
        <taxon>Fungi</taxon>
        <taxon>Dikarya</taxon>
        <taxon>Ascomycota</taxon>
        <taxon>Pezizomycotina</taxon>
        <taxon>Eurotiomycetes</taxon>
        <taxon>Chaetothyriomycetidae</taxon>
        <taxon>Chaetothyriales</taxon>
        <taxon>Herpotrichiellaceae</taxon>
        <taxon>Exophiala</taxon>
    </lineage>
</organism>
<keyword evidence="3" id="KW-0479">Metal-binding</keyword>
<evidence type="ECO:0000256" key="1">
    <source>
        <dbReference type="ARBA" id="ARBA00001947"/>
    </source>
</evidence>
<dbReference type="InterPro" id="IPR051013">
    <property type="entry name" value="MBL_superfamily_lactonases"/>
</dbReference>
<proteinExistence type="inferred from homology"/>
<dbReference type="PANTHER" id="PTHR42978:SF2">
    <property type="entry name" value="102 KBASES UNSTABLE REGION: FROM 1 TO 119443"/>
    <property type="match status" value="1"/>
</dbReference>
<dbReference type="RefSeq" id="XP_016267869.1">
    <property type="nucleotide sequence ID" value="XM_016400816.1"/>
</dbReference>
<protein>
    <recommendedName>
        <fullName evidence="6">Metallo-beta-lactamase domain-containing protein</fullName>
    </recommendedName>
</protein>
<evidence type="ECO:0000313" key="8">
    <source>
        <dbReference type="Proteomes" id="UP000053342"/>
    </source>
</evidence>
<evidence type="ECO:0000256" key="3">
    <source>
        <dbReference type="ARBA" id="ARBA00022723"/>
    </source>
</evidence>
<dbReference type="InterPro" id="IPR001279">
    <property type="entry name" value="Metallo-B-lactamas"/>
</dbReference>
<dbReference type="HOGENOM" id="CLU_030571_3_2_1"/>
<reference evidence="7 8" key="1">
    <citation type="submission" date="2015-01" db="EMBL/GenBank/DDBJ databases">
        <title>The Genome Sequence of Exophiala oligosperma CBS72588.</title>
        <authorList>
            <consortium name="The Broad Institute Genomics Platform"/>
            <person name="Cuomo C."/>
            <person name="de Hoog S."/>
            <person name="Gorbushina A."/>
            <person name="Stielow B."/>
            <person name="Teixiera M."/>
            <person name="Abouelleil A."/>
            <person name="Chapman S.B."/>
            <person name="Priest M."/>
            <person name="Young S.K."/>
            <person name="Wortman J."/>
            <person name="Nusbaum C."/>
            <person name="Birren B."/>
        </authorList>
    </citation>
    <scope>NUCLEOTIDE SEQUENCE [LARGE SCALE GENOMIC DNA]</scope>
    <source>
        <strain evidence="7 8">CBS 72588</strain>
    </source>
</reference>
<comment type="cofactor">
    <cofactor evidence="1">
        <name>Zn(2+)</name>
        <dbReference type="ChEBI" id="CHEBI:29105"/>
    </cofactor>
</comment>
<feature type="domain" description="Metallo-beta-lactamase" evidence="6">
    <location>
        <begin position="53"/>
        <end position="263"/>
    </location>
</feature>
<dbReference type="SUPFAM" id="SSF56281">
    <property type="entry name" value="Metallo-hydrolase/oxidoreductase"/>
    <property type="match status" value="1"/>
</dbReference>
<keyword evidence="5" id="KW-0862">Zinc</keyword>
<dbReference type="Pfam" id="PF00753">
    <property type="entry name" value="Lactamase_B"/>
    <property type="match status" value="1"/>
</dbReference>
<dbReference type="EMBL" id="KN847332">
    <property type="protein sequence ID" value="KIW47653.1"/>
    <property type="molecule type" value="Genomic_DNA"/>
</dbReference>
<dbReference type="STRING" id="215243.A0A0D2DX24"/>
<keyword evidence="4" id="KW-0378">Hydrolase</keyword>
<evidence type="ECO:0000256" key="2">
    <source>
        <dbReference type="ARBA" id="ARBA00007749"/>
    </source>
</evidence>
<dbReference type="OrthoDB" id="10250730at2759"/>
<dbReference type="GeneID" id="27352401"/>
<dbReference type="InterPro" id="IPR036866">
    <property type="entry name" value="RibonucZ/Hydroxyglut_hydro"/>
</dbReference>
<dbReference type="AlphaFoldDB" id="A0A0D2DX24"/>
<dbReference type="GO" id="GO:0046872">
    <property type="term" value="F:metal ion binding"/>
    <property type="evidence" value="ECO:0007669"/>
    <property type="project" value="UniProtKB-KW"/>
</dbReference>